<name>A0ABT2YHZ7_9BURK</name>
<reference evidence="3 4" key="1">
    <citation type="submission" date="2021-11" db="EMBL/GenBank/DDBJ databases">
        <authorList>
            <person name="Liang Q."/>
            <person name="Mou H."/>
            <person name="Liu Z."/>
        </authorList>
    </citation>
    <scope>NUCLEOTIDE SEQUENCE [LARGE SCALE GENOMIC DNA]</scope>
    <source>
        <strain evidence="3 4">CHU3</strain>
    </source>
</reference>
<sequence length="264" mass="26796">MQATTQMSAGELRGKVALITGAGSGIGRATALLFAAEGARVVVCDLNAEGAAATVGEIEAAGGEALAVQANVALAADCQRSVQETLAAYGRLDVLFNNAGITRRANVVDTSEADWDAVMAVNVKSIFLMSKYAVPVMVSQGGGSIINSGSGWGLVGGKDAVSYCASKGAVVNMTRAMAVDHGPQQIRVNSVCPGDTDTAMLRNEAQQLGLADMALVEAGNARPLMRVGQAREIAQVVLFLASDRSSFVTGSAYVVDGGGLAGSA</sequence>
<organism evidence="3 4">
    <name type="scientific">Roseateles oligotrophus</name>
    <dbReference type="NCBI Taxonomy" id="1769250"/>
    <lineage>
        <taxon>Bacteria</taxon>
        <taxon>Pseudomonadati</taxon>
        <taxon>Pseudomonadota</taxon>
        <taxon>Betaproteobacteria</taxon>
        <taxon>Burkholderiales</taxon>
        <taxon>Sphaerotilaceae</taxon>
        <taxon>Roseateles</taxon>
    </lineage>
</organism>
<dbReference type="PANTHER" id="PTHR24321:SF8">
    <property type="entry name" value="ESTRADIOL 17-BETA-DEHYDROGENASE 8-RELATED"/>
    <property type="match status" value="1"/>
</dbReference>
<dbReference type="Pfam" id="PF13561">
    <property type="entry name" value="adh_short_C2"/>
    <property type="match status" value="1"/>
</dbReference>
<dbReference type="InterPro" id="IPR036291">
    <property type="entry name" value="NAD(P)-bd_dom_sf"/>
</dbReference>
<protein>
    <submittedName>
        <fullName evidence="3">Glucose 1-dehydrogenase</fullName>
        <ecNumber evidence="3">1.1.1.47</ecNumber>
    </submittedName>
</protein>
<dbReference type="PRINTS" id="PR00081">
    <property type="entry name" value="GDHRDH"/>
</dbReference>
<dbReference type="RefSeq" id="WP_263572212.1">
    <property type="nucleotide sequence ID" value="NZ_JAJIRN010000007.1"/>
</dbReference>
<dbReference type="GO" id="GO:0047936">
    <property type="term" value="F:glucose 1-dehydrogenase [NAD(P)+] activity"/>
    <property type="evidence" value="ECO:0007669"/>
    <property type="project" value="UniProtKB-EC"/>
</dbReference>
<dbReference type="EMBL" id="JAJIRN010000007">
    <property type="protein sequence ID" value="MCV2369627.1"/>
    <property type="molecule type" value="Genomic_DNA"/>
</dbReference>
<evidence type="ECO:0000256" key="2">
    <source>
        <dbReference type="ARBA" id="ARBA00023002"/>
    </source>
</evidence>
<proteinExistence type="inferred from homology"/>
<dbReference type="PROSITE" id="PS00061">
    <property type="entry name" value="ADH_SHORT"/>
    <property type="match status" value="1"/>
</dbReference>
<dbReference type="InterPro" id="IPR002347">
    <property type="entry name" value="SDR_fam"/>
</dbReference>
<dbReference type="Proteomes" id="UP001209701">
    <property type="component" value="Unassembled WGS sequence"/>
</dbReference>
<dbReference type="PANTHER" id="PTHR24321">
    <property type="entry name" value="DEHYDROGENASES, SHORT CHAIN"/>
    <property type="match status" value="1"/>
</dbReference>
<evidence type="ECO:0000313" key="4">
    <source>
        <dbReference type="Proteomes" id="UP001209701"/>
    </source>
</evidence>
<evidence type="ECO:0000256" key="1">
    <source>
        <dbReference type="ARBA" id="ARBA00006484"/>
    </source>
</evidence>
<dbReference type="NCBIfam" id="NF005559">
    <property type="entry name" value="PRK07231.1"/>
    <property type="match status" value="1"/>
</dbReference>
<accession>A0ABT2YHZ7</accession>
<gene>
    <name evidence="3" type="ORF">LNV07_16225</name>
</gene>
<dbReference type="CDD" id="cd05233">
    <property type="entry name" value="SDR_c"/>
    <property type="match status" value="1"/>
</dbReference>
<comment type="similarity">
    <text evidence="1">Belongs to the short-chain dehydrogenases/reductases (SDR) family.</text>
</comment>
<dbReference type="PRINTS" id="PR00080">
    <property type="entry name" value="SDRFAMILY"/>
</dbReference>
<evidence type="ECO:0000313" key="3">
    <source>
        <dbReference type="EMBL" id="MCV2369627.1"/>
    </source>
</evidence>
<dbReference type="EC" id="1.1.1.47" evidence="3"/>
<keyword evidence="4" id="KW-1185">Reference proteome</keyword>
<dbReference type="InterPro" id="IPR020904">
    <property type="entry name" value="Sc_DH/Rdtase_CS"/>
</dbReference>
<dbReference type="SUPFAM" id="SSF51735">
    <property type="entry name" value="NAD(P)-binding Rossmann-fold domains"/>
    <property type="match status" value="1"/>
</dbReference>
<keyword evidence="2 3" id="KW-0560">Oxidoreductase</keyword>
<comment type="caution">
    <text evidence="3">The sequence shown here is derived from an EMBL/GenBank/DDBJ whole genome shotgun (WGS) entry which is preliminary data.</text>
</comment>
<dbReference type="Gene3D" id="3.40.50.720">
    <property type="entry name" value="NAD(P)-binding Rossmann-like Domain"/>
    <property type="match status" value="1"/>
</dbReference>